<keyword evidence="3" id="KW-1185">Reference proteome</keyword>
<reference evidence="3" key="1">
    <citation type="submission" date="2015-09" db="EMBL/GenBank/DDBJ databases">
        <authorList>
            <consortium name="Pathogen Informatics"/>
        </authorList>
    </citation>
    <scope>NUCLEOTIDE SEQUENCE [LARGE SCALE GENOMIC DNA]</scope>
    <source>
        <strain evidence="3">Lake Konstanz</strain>
    </source>
</reference>
<feature type="region of interest" description="Disordered" evidence="1">
    <location>
        <begin position="71"/>
        <end position="190"/>
    </location>
</feature>
<accession>A0A0S4J4M7</accession>
<organism evidence="2 3">
    <name type="scientific">Bodo saltans</name>
    <name type="common">Flagellated protozoan</name>
    <dbReference type="NCBI Taxonomy" id="75058"/>
    <lineage>
        <taxon>Eukaryota</taxon>
        <taxon>Discoba</taxon>
        <taxon>Euglenozoa</taxon>
        <taxon>Kinetoplastea</taxon>
        <taxon>Metakinetoplastina</taxon>
        <taxon>Eubodonida</taxon>
        <taxon>Bodonidae</taxon>
        <taxon>Bodo</taxon>
    </lineage>
</organism>
<dbReference type="Proteomes" id="UP000051952">
    <property type="component" value="Unassembled WGS sequence"/>
</dbReference>
<dbReference type="VEuPathDB" id="TriTrypDB:BSAL_85455"/>
<feature type="compositionally biased region" description="Basic and acidic residues" evidence="1">
    <location>
        <begin position="339"/>
        <end position="352"/>
    </location>
</feature>
<feature type="region of interest" description="Disordered" evidence="1">
    <location>
        <begin position="300"/>
        <end position="471"/>
    </location>
</feature>
<dbReference type="EMBL" id="CYKH01001006">
    <property type="protein sequence ID" value="CUG77465.1"/>
    <property type="molecule type" value="Genomic_DNA"/>
</dbReference>
<name>A0A0S4J4M7_BODSA</name>
<sequence>MSEGSLRWCLTPTTLLYRGSNSHNNTSPPPIPFLSFEEIRADVVRPNDLIDVLTFVRRLRCPRLETWELEKRERDRHASSQQRRLDDVTAPSAEDQRVSRIVVQKLTQDRAATKRVASSPPKKARNGNTSHQLPLGDTAPPPTAQQRGTRAQRLANLLDDNDEDDEQRPPQQPRSHQTSKAQTSDTLSQDAVSDSVLAAIRAYGARTTTHQHNTAGSSYHSMEDKTDDVAAAELLSTSSSRYSHRGLASSSRHPQRHADPSIGIQHHMLRGEPHEQSFQRRTTSDTAKTVEMMLSSNVSATHDEDDVVDSPPPQLPIPLPVDGSRRPRQQAQVNHTMQLHKDHPPPHSDHSKVISATVPPVQQQPKASRHKSTGFMSPTSSTLARREAAAIERRQAEQATREEKESERHAWSSTTPRSARVTAAARPRPSPPRTPPVTQTSKIATVAEVRKQTTSASPKRTRRSSPPALGGEVRLSTIGREGLMMVWQELKSQKSTLEALTSASLNDWA</sequence>
<evidence type="ECO:0000313" key="2">
    <source>
        <dbReference type="EMBL" id="CUG77465.1"/>
    </source>
</evidence>
<feature type="compositionally biased region" description="Polar residues" evidence="1">
    <location>
        <begin position="374"/>
        <end position="383"/>
    </location>
</feature>
<dbReference type="AlphaFoldDB" id="A0A0S4J4M7"/>
<proteinExistence type="predicted"/>
<evidence type="ECO:0000313" key="3">
    <source>
        <dbReference type="Proteomes" id="UP000051952"/>
    </source>
</evidence>
<feature type="compositionally biased region" description="Basic and acidic residues" evidence="1">
    <location>
        <begin position="384"/>
        <end position="410"/>
    </location>
</feature>
<feature type="compositionally biased region" description="Low complexity" evidence="1">
    <location>
        <begin position="412"/>
        <end position="427"/>
    </location>
</feature>
<evidence type="ECO:0000256" key="1">
    <source>
        <dbReference type="SAM" id="MobiDB-lite"/>
    </source>
</evidence>
<feature type="compositionally biased region" description="Pro residues" evidence="1">
    <location>
        <begin position="310"/>
        <end position="319"/>
    </location>
</feature>
<feature type="region of interest" description="Disordered" evidence="1">
    <location>
        <begin position="240"/>
        <end position="259"/>
    </location>
</feature>
<feature type="compositionally biased region" description="Polar residues" evidence="1">
    <location>
        <begin position="175"/>
        <end position="190"/>
    </location>
</feature>
<feature type="compositionally biased region" description="Basic and acidic residues" evidence="1">
    <location>
        <begin position="71"/>
        <end position="87"/>
    </location>
</feature>
<protein>
    <submittedName>
        <fullName evidence="2">Uncharacterized protein</fullName>
    </submittedName>
</protein>
<gene>
    <name evidence="2" type="ORF">BSAL_85455</name>
</gene>